<evidence type="ECO:0000256" key="1">
    <source>
        <dbReference type="SAM" id="Coils"/>
    </source>
</evidence>
<evidence type="ECO:0000313" key="2">
    <source>
        <dbReference type="EMBL" id="KIM21439.1"/>
    </source>
</evidence>
<accession>A0A0C3AN31</accession>
<feature type="coiled-coil region" evidence="1">
    <location>
        <begin position="83"/>
        <end position="165"/>
    </location>
</feature>
<keyword evidence="3" id="KW-1185">Reference proteome</keyword>
<dbReference type="InterPro" id="IPR032675">
    <property type="entry name" value="LRR_dom_sf"/>
</dbReference>
<protein>
    <submittedName>
        <fullName evidence="2">Uncharacterized protein</fullName>
    </submittedName>
</protein>
<dbReference type="Gene3D" id="3.80.10.10">
    <property type="entry name" value="Ribonuclease Inhibitor"/>
    <property type="match status" value="1"/>
</dbReference>
<dbReference type="AlphaFoldDB" id="A0A0C3AN31"/>
<reference evidence="2 3" key="1">
    <citation type="submission" date="2014-04" db="EMBL/GenBank/DDBJ databases">
        <authorList>
            <consortium name="DOE Joint Genome Institute"/>
            <person name="Kuo A."/>
            <person name="Zuccaro A."/>
            <person name="Kohler A."/>
            <person name="Nagy L.G."/>
            <person name="Floudas D."/>
            <person name="Copeland A."/>
            <person name="Barry K.W."/>
            <person name="Cichocki N."/>
            <person name="Veneault-Fourrey C."/>
            <person name="LaButti K."/>
            <person name="Lindquist E.A."/>
            <person name="Lipzen A."/>
            <person name="Lundell T."/>
            <person name="Morin E."/>
            <person name="Murat C."/>
            <person name="Sun H."/>
            <person name="Tunlid A."/>
            <person name="Henrissat B."/>
            <person name="Grigoriev I.V."/>
            <person name="Hibbett D.S."/>
            <person name="Martin F."/>
            <person name="Nordberg H.P."/>
            <person name="Cantor M.N."/>
            <person name="Hua S.X."/>
        </authorList>
    </citation>
    <scope>NUCLEOTIDE SEQUENCE [LARGE SCALE GENOMIC DNA]</scope>
    <source>
        <strain evidence="2 3">MAFF 305830</strain>
    </source>
</reference>
<reference evidence="3" key="2">
    <citation type="submission" date="2015-01" db="EMBL/GenBank/DDBJ databases">
        <title>Evolutionary Origins and Diversification of the Mycorrhizal Mutualists.</title>
        <authorList>
            <consortium name="DOE Joint Genome Institute"/>
            <consortium name="Mycorrhizal Genomics Consortium"/>
            <person name="Kohler A."/>
            <person name="Kuo A."/>
            <person name="Nagy L.G."/>
            <person name="Floudas D."/>
            <person name="Copeland A."/>
            <person name="Barry K.W."/>
            <person name="Cichocki N."/>
            <person name="Veneault-Fourrey C."/>
            <person name="LaButti K."/>
            <person name="Lindquist E.A."/>
            <person name="Lipzen A."/>
            <person name="Lundell T."/>
            <person name="Morin E."/>
            <person name="Murat C."/>
            <person name="Riley R."/>
            <person name="Ohm R."/>
            <person name="Sun H."/>
            <person name="Tunlid A."/>
            <person name="Henrissat B."/>
            <person name="Grigoriev I.V."/>
            <person name="Hibbett D.S."/>
            <person name="Martin F."/>
        </authorList>
    </citation>
    <scope>NUCLEOTIDE SEQUENCE [LARGE SCALE GENOMIC DNA]</scope>
    <source>
        <strain evidence="3">MAFF 305830</strain>
    </source>
</reference>
<keyword evidence="1" id="KW-0175">Coiled coil</keyword>
<gene>
    <name evidence="2" type="ORF">M408DRAFT_333455</name>
</gene>
<dbReference type="HOGENOM" id="CLU_406611_0_0_1"/>
<dbReference type="Proteomes" id="UP000054097">
    <property type="component" value="Unassembled WGS sequence"/>
</dbReference>
<sequence length="676" mass="75924">MSVTGTSDSFFPSSEWPPRNPVVVSHPPAEGYELECLLRLKDTYKELLSVSKVAIGRLKEWLPQWDSHYDQLDGVFTDEDFMLNLLKRDLQREQLRLLQAESEQKSWEQSLPHEGLGHRGSKTTAYRQEKAASLIKDIEAYASNVESLKARIAEQETEVKAHHQQVLPSLTVVNFAHSSFNVLTSIEETLSQEYTAIVARMVRPIDNVSSETWIKIFEFAVELQDDANREVLFTGLPLDEIKSPRQTALAIAGVCQKWRRIAHSEEAGMLWPNILIEATNMEERSLSRPLFPHPNAAIPNAVSVNVVTRQPDNMNVQYPPILRWIRGLDVANLGLVYQNTPLPKVHELLEVITGKDSFNGLSIMCRDTPVSGQVVIPSKILGAVTYLELVDLQLNLASFHLPSPAVQMNELTYLHLRYTVAPEVHHRLSPSFLYQLVTKAPMLKHLEVDLGFEDIPLLWNKPHFPPFEGTLAHLRSLTTRLSYFQNRLSFLPQLPLPSLESISLVKMTSYASSLTWDGLSELLQAGGGLGNRIKHFEVSDLIPRAAGMRLIDACFITEKLPNIQTLTLRHGAVEHFIQGALDGKFPLSGIRLLSLWDSSITDNILLEFVRIYHTSDSAGQPPSSGQIMTAIGSNPEIGRKHVEIYRCPNISSNALDNIARILRGYGPMWIMAAQPE</sequence>
<organism evidence="2 3">
    <name type="scientific">Serendipita vermifera MAFF 305830</name>
    <dbReference type="NCBI Taxonomy" id="933852"/>
    <lineage>
        <taxon>Eukaryota</taxon>
        <taxon>Fungi</taxon>
        <taxon>Dikarya</taxon>
        <taxon>Basidiomycota</taxon>
        <taxon>Agaricomycotina</taxon>
        <taxon>Agaricomycetes</taxon>
        <taxon>Sebacinales</taxon>
        <taxon>Serendipitaceae</taxon>
        <taxon>Serendipita</taxon>
    </lineage>
</organism>
<evidence type="ECO:0000313" key="3">
    <source>
        <dbReference type="Proteomes" id="UP000054097"/>
    </source>
</evidence>
<proteinExistence type="predicted"/>
<name>A0A0C3AN31_SERVB</name>
<dbReference type="EMBL" id="KN824383">
    <property type="protein sequence ID" value="KIM21439.1"/>
    <property type="molecule type" value="Genomic_DNA"/>
</dbReference>